<sequence>MALTSENNRIFHGLHQNGLLLLANAWDAGSAKLIENQGAKAIATTSAGVAWSLGYPDGDALPLAKLADAVANMARVLKVPLTTDMESGYSDDPATVADNALRLIDAGAVGINLEDGNGSPALLCAKIEAIKSAAAKAGGELFVNARTDVYLAGLAPEPRRVEETLARGRAYRNAGADGFFVPGVVAENDIRAIASGVDLPLNVMARPAFPGARELQDWGVRRLSAGPYLTASAYTRVAGLAKRFLADGVSAPLIQDAMGYSDINAWFAD</sequence>
<dbReference type="AlphaFoldDB" id="A0A4U5JXG0"/>
<comment type="caution">
    <text evidence="2">The sequence shown here is derived from an EMBL/GenBank/DDBJ whole genome shotgun (WGS) entry which is preliminary data.</text>
</comment>
<dbReference type="CDD" id="cd00377">
    <property type="entry name" value="ICL_PEPM"/>
    <property type="match status" value="1"/>
</dbReference>
<accession>A0A4U5JXG0</accession>
<dbReference type="InterPro" id="IPR015813">
    <property type="entry name" value="Pyrv/PenolPyrv_kinase-like_dom"/>
</dbReference>
<keyword evidence="2" id="KW-0670">Pyruvate</keyword>
<dbReference type="InterPro" id="IPR040442">
    <property type="entry name" value="Pyrv_kinase-like_dom_sf"/>
</dbReference>
<name>A0A4U5JXG0_9GAMM</name>
<keyword evidence="1" id="KW-0479">Metal-binding</keyword>
<dbReference type="RefSeq" id="WP_137265579.1">
    <property type="nucleotide sequence ID" value="NZ_SZUA01000001.1"/>
</dbReference>
<dbReference type="OrthoDB" id="9780430at2"/>
<gene>
    <name evidence="2" type="ORF">FCE95_03425</name>
</gene>
<dbReference type="Proteomes" id="UP000308707">
    <property type="component" value="Unassembled WGS sequence"/>
</dbReference>
<dbReference type="PANTHER" id="PTHR42905">
    <property type="entry name" value="PHOSPHOENOLPYRUVATE CARBOXYLASE"/>
    <property type="match status" value="1"/>
</dbReference>
<protein>
    <submittedName>
        <fullName evidence="2">Isocitrate lyase/phosphoenolpyruvate mutase family protein</fullName>
    </submittedName>
</protein>
<evidence type="ECO:0000313" key="2">
    <source>
        <dbReference type="EMBL" id="TKR33371.1"/>
    </source>
</evidence>
<dbReference type="EMBL" id="SZUA01000001">
    <property type="protein sequence ID" value="TKR33371.1"/>
    <property type="molecule type" value="Genomic_DNA"/>
</dbReference>
<dbReference type="GO" id="GO:0046872">
    <property type="term" value="F:metal ion binding"/>
    <property type="evidence" value="ECO:0007669"/>
    <property type="project" value="UniProtKB-KW"/>
</dbReference>
<dbReference type="SUPFAM" id="SSF51621">
    <property type="entry name" value="Phosphoenolpyruvate/pyruvate domain"/>
    <property type="match status" value="1"/>
</dbReference>
<dbReference type="InterPro" id="IPR039556">
    <property type="entry name" value="ICL/PEPM"/>
</dbReference>
<evidence type="ECO:0000313" key="3">
    <source>
        <dbReference type="Proteomes" id="UP000308707"/>
    </source>
</evidence>
<organism evidence="2 3">
    <name type="scientific">Luteimonas gilva</name>
    <dbReference type="NCBI Taxonomy" id="2572684"/>
    <lineage>
        <taxon>Bacteria</taxon>
        <taxon>Pseudomonadati</taxon>
        <taxon>Pseudomonadota</taxon>
        <taxon>Gammaproteobacteria</taxon>
        <taxon>Lysobacterales</taxon>
        <taxon>Lysobacteraceae</taxon>
        <taxon>Luteimonas</taxon>
    </lineage>
</organism>
<dbReference type="PANTHER" id="PTHR42905:SF16">
    <property type="entry name" value="CARBOXYPHOSPHONOENOLPYRUVATE PHOSPHONOMUTASE-LIKE PROTEIN (AFU_ORTHOLOGUE AFUA_5G07230)"/>
    <property type="match status" value="1"/>
</dbReference>
<dbReference type="Gene3D" id="3.20.20.60">
    <property type="entry name" value="Phosphoenolpyruvate-binding domains"/>
    <property type="match status" value="1"/>
</dbReference>
<keyword evidence="3" id="KW-1185">Reference proteome</keyword>
<reference evidence="2 3" key="1">
    <citation type="submission" date="2019-04" db="EMBL/GenBank/DDBJ databases">
        <title>Reference strain of H23.</title>
        <authorList>
            <person name="Luo X."/>
        </authorList>
    </citation>
    <scope>NUCLEOTIDE SEQUENCE [LARGE SCALE GENOMIC DNA]</scope>
    <source>
        <strain evidence="2 3">H23</strain>
    </source>
</reference>
<dbReference type="Pfam" id="PF13714">
    <property type="entry name" value="PEP_mutase"/>
    <property type="match status" value="1"/>
</dbReference>
<proteinExistence type="predicted"/>
<keyword evidence="2" id="KW-0456">Lyase</keyword>
<dbReference type="GO" id="GO:0016829">
    <property type="term" value="F:lyase activity"/>
    <property type="evidence" value="ECO:0007669"/>
    <property type="project" value="UniProtKB-KW"/>
</dbReference>
<evidence type="ECO:0000256" key="1">
    <source>
        <dbReference type="ARBA" id="ARBA00022723"/>
    </source>
</evidence>